<evidence type="ECO:0000313" key="1">
    <source>
        <dbReference type="Ensembl" id="ENSCPBP00000029561.1"/>
    </source>
</evidence>
<dbReference type="GeneTree" id="ENSGT01100000263686"/>
<dbReference type="AlphaFoldDB" id="A0A8C3IAJ0"/>
<reference evidence="1" key="3">
    <citation type="submission" date="2025-09" db="UniProtKB">
        <authorList>
            <consortium name="Ensembl"/>
        </authorList>
    </citation>
    <scope>IDENTIFICATION</scope>
</reference>
<keyword evidence="2" id="KW-1185">Reference proteome</keyword>
<protein>
    <submittedName>
        <fullName evidence="1">Uncharacterized protein</fullName>
    </submittedName>
</protein>
<sequence>MPSVCNVHDELKGPQSNVRDGEEVVVANIFASRLQSVADKIILFVSPDSLCSHHEDHNTENEQDSEPDLPNTVHLLFYAILQRHSCIGTAMPL</sequence>
<dbReference type="OMA" id="VECPPTH"/>
<reference evidence="1" key="2">
    <citation type="submission" date="2025-08" db="UniProtKB">
        <authorList>
            <consortium name="Ensembl"/>
        </authorList>
    </citation>
    <scope>IDENTIFICATION</scope>
</reference>
<organism evidence="1 2">
    <name type="scientific">Chrysemys picta bellii</name>
    <name type="common">Western painted turtle</name>
    <name type="synonym">Emys bellii</name>
    <dbReference type="NCBI Taxonomy" id="8478"/>
    <lineage>
        <taxon>Eukaryota</taxon>
        <taxon>Metazoa</taxon>
        <taxon>Chordata</taxon>
        <taxon>Craniata</taxon>
        <taxon>Vertebrata</taxon>
        <taxon>Euteleostomi</taxon>
        <taxon>Archelosauria</taxon>
        <taxon>Testudinata</taxon>
        <taxon>Testudines</taxon>
        <taxon>Cryptodira</taxon>
        <taxon>Durocryptodira</taxon>
        <taxon>Testudinoidea</taxon>
        <taxon>Emydidae</taxon>
        <taxon>Chrysemys</taxon>
    </lineage>
</organism>
<reference evidence="1" key="1">
    <citation type="journal article" date="2015" name="Genome Biol. Evol.">
        <title>Physical Mapping and Refinement of the Painted Turtle Genome (Chrysemys picta) Inform Amniote Genome Evolution and Challenge Turtle-Bird Chromosomal Conservation.</title>
        <authorList>
            <person name="Badenhorst D."/>
            <person name="Hillier L.W."/>
            <person name="Literman R."/>
            <person name="Montiel E.E."/>
            <person name="Radhakrishnan S."/>
            <person name="Shen Y."/>
            <person name="Minx P."/>
            <person name="Janes D.E."/>
            <person name="Warren W.C."/>
            <person name="Edwards S.V."/>
            <person name="Valenzuela N."/>
        </authorList>
    </citation>
    <scope>NUCLEOTIDE SEQUENCE [LARGE SCALE GENOMIC DNA]</scope>
</reference>
<evidence type="ECO:0000313" key="2">
    <source>
        <dbReference type="Proteomes" id="UP000694380"/>
    </source>
</evidence>
<accession>A0A8C3IAJ0</accession>
<dbReference type="Ensembl" id="ENSCPBT00000034785.1">
    <property type="protein sequence ID" value="ENSCPBP00000029561.1"/>
    <property type="gene ID" value="ENSCPBG00000020836.1"/>
</dbReference>
<proteinExistence type="predicted"/>
<name>A0A8C3IAJ0_CHRPI</name>
<dbReference type="Proteomes" id="UP000694380">
    <property type="component" value="Chromosome 1"/>
</dbReference>